<gene>
    <name evidence="2" type="ORF">F511_45223</name>
</gene>
<reference evidence="2 3" key="1">
    <citation type="journal article" date="2015" name="Proc. Natl. Acad. Sci. U.S.A.">
        <title>The resurrection genome of Boea hygrometrica: A blueprint for survival of dehydration.</title>
        <authorList>
            <person name="Xiao L."/>
            <person name="Yang G."/>
            <person name="Zhang L."/>
            <person name="Yang X."/>
            <person name="Zhao S."/>
            <person name="Ji Z."/>
            <person name="Zhou Q."/>
            <person name="Hu M."/>
            <person name="Wang Y."/>
            <person name="Chen M."/>
            <person name="Xu Y."/>
            <person name="Jin H."/>
            <person name="Xiao X."/>
            <person name="Hu G."/>
            <person name="Bao F."/>
            <person name="Hu Y."/>
            <person name="Wan P."/>
            <person name="Li L."/>
            <person name="Deng X."/>
            <person name="Kuang T."/>
            <person name="Xiang C."/>
            <person name="Zhu J.K."/>
            <person name="Oliver M.J."/>
            <person name="He Y."/>
        </authorList>
    </citation>
    <scope>NUCLEOTIDE SEQUENCE [LARGE SCALE GENOMIC DNA]</scope>
    <source>
        <strain evidence="3">cv. XS01</strain>
    </source>
</reference>
<protein>
    <submittedName>
        <fullName evidence="2">Uncharacterized protein</fullName>
    </submittedName>
</protein>
<sequence length="73" mass="7568">MRRIPLSDTAPFPPIILYAPATMAGAPPAGPPPGLDGPNLTDLGSNRGRMEEIESREVGAPAKPHDAPLPTTT</sequence>
<accession>A0A2Z6ZWJ2</accession>
<organism evidence="2 3">
    <name type="scientific">Dorcoceras hygrometricum</name>
    <dbReference type="NCBI Taxonomy" id="472368"/>
    <lineage>
        <taxon>Eukaryota</taxon>
        <taxon>Viridiplantae</taxon>
        <taxon>Streptophyta</taxon>
        <taxon>Embryophyta</taxon>
        <taxon>Tracheophyta</taxon>
        <taxon>Spermatophyta</taxon>
        <taxon>Magnoliopsida</taxon>
        <taxon>eudicotyledons</taxon>
        <taxon>Gunneridae</taxon>
        <taxon>Pentapetalae</taxon>
        <taxon>asterids</taxon>
        <taxon>lamiids</taxon>
        <taxon>Lamiales</taxon>
        <taxon>Gesneriaceae</taxon>
        <taxon>Didymocarpoideae</taxon>
        <taxon>Trichosporeae</taxon>
        <taxon>Loxocarpinae</taxon>
        <taxon>Dorcoceras</taxon>
    </lineage>
</organism>
<evidence type="ECO:0000313" key="2">
    <source>
        <dbReference type="EMBL" id="KZV13614.1"/>
    </source>
</evidence>
<dbReference type="Proteomes" id="UP000250235">
    <property type="component" value="Unassembled WGS sequence"/>
</dbReference>
<evidence type="ECO:0000313" key="3">
    <source>
        <dbReference type="Proteomes" id="UP000250235"/>
    </source>
</evidence>
<dbReference type="AlphaFoldDB" id="A0A2Z6ZWJ2"/>
<proteinExistence type="predicted"/>
<evidence type="ECO:0000256" key="1">
    <source>
        <dbReference type="SAM" id="MobiDB-lite"/>
    </source>
</evidence>
<feature type="region of interest" description="Disordered" evidence="1">
    <location>
        <begin position="21"/>
        <end position="73"/>
    </location>
</feature>
<dbReference type="EMBL" id="KV032352">
    <property type="protein sequence ID" value="KZV13614.1"/>
    <property type="molecule type" value="Genomic_DNA"/>
</dbReference>
<name>A0A2Z6ZWJ2_9LAMI</name>
<feature type="compositionally biased region" description="Basic and acidic residues" evidence="1">
    <location>
        <begin position="48"/>
        <end position="57"/>
    </location>
</feature>
<keyword evidence="3" id="KW-1185">Reference proteome</keyword>